<dbReference type="InterPro" id="IPR029058">
    <property type="entry name" value="AB_hydrolase_fold"/>
</dbReference>
<dbReference type="PANTHER" id="PTHR43722">
    <property type="entry name" value="PROLINE IMINOPEPTIDASE"/>
    <property type="match status" value="1"/>
</dbReference>
<dbReference type="GO" id="GO:0005737">
    <property type="term" value="C:cytoplasm"/>
    <property type="evidence" value="ECO:0007669"/>
    <property type="project" value="UniProtKB-SubCell"/>
</dbReference>
<evidence type="ECO:0000256" key="1">
    <source>
        <dbReference type="ARBA" id="ARBA00001585"/>
    </source>
</evidence>
<dbReference type="RefSeq" id="WP_090185685.1">
    <property type="nucleotide sequence ID" value="NZ_LT629705.1"/>
</dbReference>
<evidence type="ECO:0000259" key="11">
    <source>
        <dbReference type="Pfam" id="PF00561"/>
    </source>
</evidence>
<evidence type="ECO:0000313" key="13">
    <source>
        <dbReference type="Proteomes" id="UP000198827"/>
    </source>
</evidence>
<gene>
    <name evidence="12" type="ORF">SAMN04489798_5074</name>
</gene>
<feature type="domain" description="AB hydrolase-1" evidence="11">
    <location>
        <begin position="27"/>
        <end position="128"/>
    </location>
</feature>
<keyword evidence="8" id="KW-0645">Protease</keyword>
<dbReference type="InterPro" id="IPR000073">
    <property type="entry name" value="AB_hydrolase_1"/>
</dbReference>
<keyword evidence="6" id="KW-0031">Aminopeptidase</keyword>
<organism evidence="12 13">
    <name type="scientific">Pseudomonas arsenicoxydans</name>
    <dbReference type="NCBI Taxonomy" id="702115"/>
    <lineage>
        <taxon>Bacteria</taxon>
        <taxon>Pseudomonadati</taxon>
        <taxon>Pseudomonadota</taxon>
        <taxon>Gammaproteobacteria</taxon>
        <taxon>Pseudomonadales</taxon>
        <taxon>Pseudomonadaceae</taxon>
        <taxon>Pseudomonas</taxon>
    </lineage>
</organism>
<dbReference type="OrthoDB" id="9773293at2"/>
<evidence type="ECO:0000256" key="5">
    <source>
        <dbReference type="ARBA" id="ARBA00021843"/>
    </source>
</evidence>
<keyword evidence="7" id="KW-0963">Cytoplasm</keyword>
<dbReference type="InterPro" id="IPR005944">
    <property type="entry name" value="Pro_iminopeptidase"/>
</dbReference>
<comment type="catalytic activity">
    <reaction evidence="1">
        <text>Release of N-terminal proline from a peptide.</text>
        <dbReference type="EC" id="3.4.11.5"/>
    </reaction>
</comment>
<dbReference type="Gene3D" id="3.40.50.1820">
    <property type="entry name" value="alpha/beta hydrolase"/>
    <property type="match status" value="1"/>
</dbReference>
<evidence type="ECO:0000256" key="3">
    <source>
        <dbReference type="ARBA" id="ARBA00010088"/>
    </source>
</evidence>
<dbReference type="EMBL" id="LT629705">
    <property type="protein sequence ID" value="SDP22619.1"/>
    <property type="molecule type" value="Genomic_DNA"/>
</dbReference>
<keyword evidence="9" id="KW-0378">Hydrolase</keyword>
<evidence type="ECO:0000256" key="9">
    <source>
        <dbReference type="ARBA" id="ARBA00022801"/>
    </source>
</evidence>
<evidence type="ECO:0000256" key="4">
    <source>
        <dbReference type="ARBA" id="ARBA00012568"/>
    </source>
</evidence>
<sequence>MVNSGYFSTGDGHQLYWERHGTPGGEPIFFLHGGPGGCCDRRHLEFFDERCFDIILFDQRGCGRSVPHGELQYNDTGLCVEDIEALRQHLGFETISMLGVSWGSWLAIQYQQRYPEAVLKTTLVSVFVPFAANVSAYDQTLNGGLSAIDHGECAVSAGAIYQILNNGCAIQQRQAALHWLRATLQLSGQSMQPSALEEFVDDEAVRAIRLELHYHVNQYFFTRADEAPSLDAHTEVIQGISDTFGMASVRWLRQHQPLRCRLLNAGHNAFELAILKTVRQSLKRAYLR</sequence>
<protein>
    <recommendedName>
        <fullName evidence="5">Proline iminopeptidase</fullName>
        <ecNumber evidence="4">3.4.11.5</ecNumber>
    </recommendedName>
    <alternativeName>
        <fullName evidence="10">Prolyl aminopeptidase</fullName>
    </alternativeName>
</protein>
<dbReference type="EC" id="3.4.11.5" evidence="4"/>
<dbReference type="PANTHER" id="PTHR43722:SF1">
    <property type="entry name" value="PROLINE IMINOPEPTIDASE"/>
    <property type="match status" value="1"/>
</dbReference>
<name>A0A1H0R0A2_9PSED</name>
<dbReference type="Pfam" id="PF00561">
    <property type="entry name" value="Abhydrolase_1"/>
    <property type="match status" value="1"/>
</dbReference>
<dbReference type="PRINTS" id="PR00793">
    <property type="entry name" value="PROAMNOPTASE"/>
</dbReference>
<comment type="subcellular location">
    <subcellularLocation>
        <location evidence="2">Cytoplasm</location>
    </subcellularLocation>
</comment>
<dbReference type="SUPFAM" id="SSF53474">
    <property type="entry name" value="alpha/beta-Hydrolases"/>
    <property type="match status" value="1"/>
</dbReference>
<proteinExistence type="inferred from homology"/>
<evidence type="ECO:0000256" key="10">
    <source>
        <dbReference type="ARBA" id="ARBA00029605"/>
    </source>
</evidence>
<reference evidence="12 13" key="1">
    <citation type="submission" date="2016-10" db="EMBL/GenBank/DDBJ databases">
        <authorList>
            <person name="de Groot N.N."/>
        </authorList>
    </citation>
    <scope>NUCLEOTIDE SEQUENCE [LARGE SCALE GENOMIC DNA]</scope>
    <source>
        <strain evidence="12 13">CECT 7543</strain>
    </source>
</reference>
<comment type="similarity">
    <text evidence="3">Belongs to the peptidase S33 family.</text>
</comment>
<evidence type="ECO:0000256" key="6">
    <source>
        <dbReference type="ARBA" id="ARBA00022438"/>
    </source>
</evidence>
<evidence type="ECO:0000256" key="7">
    <source>
        <dbReference type="ARBA" id="ARBA00022490"/>
    </source>
</evidence>
<evidence type="ECO:0000256" key="2">
    <source>
        <dbReference type="ARBA" id="ARBA00004496"/>
    </source>
</evidence>
<dbReference type="GO" id="GO:0004177">
    <property type="term" value="F:aminopeptidase activity"/>
    <property type="evidence" value="ECO:0007669"/>
    <property type="project" value="UniProtKB-KW"/>
</dbReference>
<dbReference type="InterPro" id="IPR002410">
    <property type="entry name" value="Peptidase_S33"/>
</dbReference>
<accession>A0A1H0R0A2</accession>
<dbReference type="Proteomes" id="UP000198827">
    <property type="component" value="Chromosome I"/>
</dbReference>
<dbReference type="AlphaFoldDB" id="A0A1H0R0A2"/>
<dbReference type="GO" id="GO:0006508">
    <property type="term" value="P:proteolysis"/>
    <property type="evidence" value="ECO:0007669"/>
    <property type="project" value="UniProtKB-KW"/>
</dbReference>
<evidence type="ECO:0000256" key="8">
    <source>
        <dbReference type="ARBA" id="ARBA00022670"/>
    </source>
</evidence>
<evidence type="ECO:0000313" key="12">
    <source>
        <dbReference type="EMBL" id="SDP22619.1"/>
    </source>
</evidence>